<dbReference type="Proteomes" id="UP000219922">
    <property type="component" value="Unassembled WGS sequence"/>
</dbReference>
<accession>A0A9X6SSN9</accession>
<dbReference type="EMBL" id="NVMX01000253">
    <property type="protein sequence ID" value="PDZ94133.1"/>
    <property type="molecule type" value="Genomic_DNA"/>
</dbReference>
<reference evidence="1 2" key="1">
    <citation type="submission" date="2017-09" db="EMBL/GenBank/DDBJ databases">
        <title>Large-scale bioinformatics analysis of Bacillus genomes uncovers conserved roles of natural products in bacterial physiology.</title>
        <authorList>
            <consortium name="Agbiome Team Llc"/>
            <person name="Bleich R.M."/>
            <person name="Grubbs K.J."/>
            <person name="Santa Maria K.C."/>
            <person name="Allen S.E."/>
            <person name="Farag S."/>
            <person name="Shank E.A."/>
            <person name="Bowers A."/>
        </authorList>
    </citation>
    <scope>NUCLEOTIDE SEQUENCE [LARGE SCALE GENOMIC DNA]</scope>
    <source>
        <strain evidence="1 2">AFS092789</strain>
    </source>
</reference>
<sequence length="141" mass="16562">MSNAKEIYSQLLERLGANVPDGYFFSPTYRHYQKVQNQIYVYVTPELGHSWKVQAYIRGTAEMCSLEARIYMNSNELPTLYSPDEILERYGQNISKLFELAEIWLDRYGDDSEAMKADVFNPFHIKGWEGRDISNKKLQYN</sequence>
<organism evidence="1 2">
    <name type="scientific">Bacillus cereus</name>
    <dbReference type="NCBI Taxonomy" id="1396"/>
    <lineage>
        <taxon>Bacteria</taxon>
        <taxon>Bacillati</taxon>
        <taxon>Bacillota</taxon>
        <taxon>Bacilli</taxon>
        <taxon>Bacillales</taxon>
        <taxon>Bacillaceae</taxon>
        <taxon>Bacillus</taxon>
        <taxon>Bacillus cereus group</taxon>
    </lineage>
</organism>
<dbReference type="AlphaFoldDB" id="A0A9X6SSN9"/>
<comment type="caution">
    <text evidence="1">The sequence shown here is derived from an EMBL/GenBank/DDBJ whole genome shotgun (WGS) entry which is preliminary data.</text>
</comment>
<gene>
    <name evidence="1" type="ORF">CON36_35415</name>
</gene>
<protein>
    <submittedName>
        <fullName evidence="1">Uncharacterized protein</fullName>
    </submittedName>
</protein>
<proteinExistence type="predicted"/>
<dbReference type="RefSeq" id="WP_098007276.1">
    <property type="nucleotide sequence ID" value="NZ_NUJB01000045.1"/>
</dbReference>
<evidence type="ECO:0000313" key="1">
    <source>
        <dbReference type="EMBL" id="PDZ94133.1"/>
    </source>
</evidence>
<evidence type="ECO:0000313" key="2">
    <source>
        <dbReference type="Proteomes" id="UP000219922"/>
    </source>
</evidence>
<name>A0A9X6SSN9_BACCE</name>